<proteinExistence type="predicted"/>
<accession>A0A2H1GSV3</accession>
<gene>
    <name evidence="2" type="ORF">ZT1E4_G8256</name>
</gene>
<protein>
    <submittedName>
        <fullName evidence="2">Uncharacterized protein</fullName>
    </submittedName>
</protein>
<feature type="compositionally biased region" description="Polar residues" evidence="1">
    <location>
        <begin position="185"/>
        <end position="197"/>
    </location>
</feature>
<dbReference type="Proteomes" id="UP000245764">
    <property type="component" value="Chromosome 8"/>
</dbReference>
<organism evidence="2 3">
    <name type="scientific">Zymoseptoria tritici ST99CH_1E4</name>
    <dbReference type="NCBI Taxonomy" id="1276532"/>
    <lineage>
        <taxon>Eukaryota</taxon>
        <taxon>Fungi</taxon>
        <taxon>Dikarya</taxon>
        <taxon>Ascomycota</taxon>
        <taxon>Pezizomycotina</taxon>
        <taxon>Dothideomycetes</taxon>
        <taxon>Dothideomycetidae</taxon>
        <taxon>Mycosphaerellales</taxon>
        <taxon>Mycosphaerellaceae</taxon>
        <taxon>Zymoseptoria</taxon>
    </lineage>
</organism>
<name>A0A2H1GSV3_ZYMTR</name>
<sequence>MDLEKANTLLCATPLTSATTPQAREKSAKLVALEKNEIMLTLWKKHHTNMQLAWPGPRRSAEIKRFLRRCRIDDKHNIPTTMATTSTLFDVRELRRSSDICITIAKADNHWRLDFSAAWNTRDPLLANTQHGSTPHTTEPRMATCSFEKKTGYRWDGRASKSRQWRFAESGQARPDTTKACAVQGESSTHGVQQGRP</sequence>
<evidence type="ECO:0000313" key="3">
    <source>
        <dbReference type="Proteomes" id="UP000245764"/>
    </source>
</evidence>
<dbReference type="AlphaFoldDB" id="A0A2H1GSV3"/>
<reference evidence="3" key="1">
    <citation type="submission" date="2017-05" db="EMBL/GenBank/DDBJ databases">
        <authorList>
            <person name="Song R."/>
            <person name="Chenine A.L."/>
            <person name="Ruprecht R.M."/>
        </authorList>
    </citation>
    <scope>NUCLEOTIDE SEQUENCE [LARGE SCALE GENOMIC DNA]</scope>
</reference>
<evidence type="ECO:0000313" key="2">
    <source>
        <dbReference type="EMBL" id="SMR56659.1"/>
    </source>
</evidence>
<evidence type="ECO:0000256" key="1">
    <source>
        <dbReference type="SAM" id="MobiDB-lite"/>
    </source>
</evidence>
<dbReference type="EMBL" id="LT854260">
    <property type="protein sequence ID" value="SMR56659.1"/>
    <property type="molecule type" value="Genomic_DNA"/>
</dbReference>
<feature type="region of interest" description="Disordered" evidence="1">
    <location>
        <begin position="166"/>
        <end position="197"/>
    </location>
</feature>